<keyword evidence="3" id="KW-1185">Reference proteome</keyword>
<feature type="compositionally biased region" description="Basic residues" evidence="1">
    <location>
        <begin position="624"/>
        <end position="638"/>
    </location>
</feature>
<dbReference type="EMBL" id="JAPZBO010000003">
    <property type="protein sequence ID" value="KAJ5321087.1"/>
    <property type="molecule type" value="Genomic_DNA"/>
</dbReference>
<proteinExistence type="predicted"/>
<accession>A0A9W9Q3E7</accession>
<protein>
    <submittedName>
        <fullName evidence="2">Uncharacterized protein</fullName>
    </submittedName>
</protein>
<feature type="compositionally biased region" description="Basic and acidic residues" evidence="1">
    <location>
        <begin position="639"/>
        <end position="648"/>
    </location>
</feature>
<name>A0A9W9Q3E7_9EURO</name>
<feature type="compositionally biased region" description="Low complexity" evidence="1">
    <location>
        <begin position="109"/>
        <end position="122"/>
    </location>
</feature>
<feature type="compositionally biased region" description="Polar residues" evidence="1">
    <location>
        <begin position="86"/>
        <end position="103"/>
    </location>
</feature>
<feature type="region of interest" description="Disordered" evidence="1">
    <location>
        <begin position="210"/>
        <end position="235"/>
    </location>
</feature>
<dbReference type="AlphaFoldDB" id="A0A9W9Q3E7"/>
<feature type="region of interest" description="Disordered" evidence="1">
    <location>
        <begin position="552"/>
        <end position="648"/>
    </location>
</feature>
<feature type="region of interest" description="Disordered" evidence="1">
    <location>
        <begin position="319"/>
        <end position="342"/>
    </location>
</feature>
<dbReference type="Proteomes" id="UP001147746">
    <property type="component" value="Unassembled WGS sequence"/>
</dbReference>
<feature type="region of interest" description="Disordered" evidence="1">
    <location>
        <begin position="80"/>
        <end position="157"/>
    </location>
</feature>
<comment type="caution">
    <text evidence="2">The sequence shown here is derived from an EMBL/GenBank/DDBJ whole genome shotgun (WGS) entry which is preliminary data.</text>
</comment>
<organism evidence="2 3">
    <name type="scientific">Penicillium atrosanguineum</name>
    <dbReference type="NCBI Taxonomy" id="1132637"/>
    <lineage>
        <taxon>Eukaryota</taxon>
        <taxon>Fungi</taxon>
        <taxon>Dikarya</taxon>
        <taxon>Ascomycota</taxon>
        <taxon>Pezizomycotina</taxon>
        <taxon>Eurotiomycetes</taxon>
        <taxon>Eurotiomycetidae</taxon>
        <taxon>Eurotiales</taxon>
        <taxon>Aspergillaceae</taxon>
        <taxon>Penicillium</taxon>
    </lineage>
</organism>
<feature type="region of interest" description="Disordered" evidence="1">
    <location>
        <begin position="275"/>
        <end position="294"/>
    </location>
</feature>
<feature type="region of interest" description="Disordered" evidence="1">
    <location>
        <begin position="378"/>
        <end position="401"/>
    </location>
</feature>
<sequence length="648" mass="71245">MGNLQSTSAKDETRRANRLSKPLTKKLALSTSQPSHLEPDRPELLTGLIGWQNPWVGSQISRDIRASYPKATEIPPTLFEAEPDSAVQSPTESPTLSPTQSLKEPSLEPVSPHSGSFSSNPSMRRASYQPGTWNEYSQAPPVPERPRRANSTQTTLQRHRSVIYESPIEDATSSNTAFLVGNQRFSLTRRRSLLTRPGVATRRTTGAVRRVPSPIGEPESSDDPIESQGLQWPLPPRERISLPVSLPARPTSPADPRYTQLGALKLGSLRVVNGSASPCPSDRTPVGQTHATAPGLGLKNVETVGKRGSTLEIPLVSDMKKSDDLPGSPFSFEKSPIMAGPRSKPIFPGEEDEGIAMCDVHLGKSAVDAGVDQSTLRSLNKSDSGYSSATSVRSLQRSQTRASFDSQTSSYCAADSTKSVFIGNDQFCVPIDKFQHHCSLQEAQTRNFSRMHLANDRWYDGNGPATQPLAGLRARRSTLCAPRYTEYPEPPEPSLVDTPYAFASQQERTIYTGKAPHDDRFYRCAVDVASSAGSSTTLVTMPSYQQIANTDMRGQAHRSISGHRSYGSHEWFDHSRSRSRHSGRVWSQKPGIDAPPLPTILSPDNLQAGKDRESEYPLPETYRGRPRSRSHDCHRKSTKERPQPEMCI</sequence>
<feature type="region of interest" description="Disordered" evidence="1">
    <location>
        <begin position="1"/>
        <end position="41"/>
    </location>
</feature>
<reference evidence="2" key="2">
    <citation type="journal article" date="2023" name="IMA Fungus">
        <title>Comparative genomic study of the Penicillium genus elucidates a diverse pangenome and 15 lateral gene transfer events.</title>
        <authorList>
            <person name="Petersen C."/>
            <person name="Sorensen T."/>
            <person name="Nielsen M.R."/>
            <person name="Sondergaard T.E."/>
            <person name="Sorensen J.L."/>
            <person name="Fitzpatrick D.A."/>
            <person name="Frisvad J.C."/>
            <person name="Nielsen K.L."/>
        </authorList>
    </citation>
    <scope>NUCLEOTIDE SEQUENCE</scope>
    <source>
        <strain evidence="2">IBT 21472</strain>
    </source>
</reference>
<evidence type="ECO:0000313" key="3">
    <source>
        <dbReference type="Proteomes" id="UP001147746"/>
    </source>
</evidence>
<evidence type="ECO:0000256" key="1">
    <source>
        <dbReference type="SAM" id="MobiDB-lite"/>
    </source>
</evidence>
<reference evidence="2" key="1">
    <citation type="submission" date="2022-12" db="EMBL/GenBank/DDBJ databases">
        <authorList>
            <person name="Petersen C."/>
        </authorList>
    </citation>
    <scope>NUCLEOTIDE SEQUENCE</scope>
    <source>
        <strain evidence="2">IBT 21472</strain>
    </source>
</reference>
<gene>
    <name evidence="2" type="ORF">N7476_004089</name>
</gene>
<evidence type="ECO:0000313" key="2">
    <source>
        <dbReference type="EMBL" id="KAJ5321087.1"/>
    </source>
</evidence>